<comment type="function">
    <text evidence="1">Plays an important role in the elongation step of protein synthesis.</text>
</comment>
<dbReference type="CDD" id="cd05831">
    <property type="entry name" value="Ribosomal_P1"/>
    <property type="match status" value="1"/>
</dbReference>
<dbReference type="HAMAP" id="MF_01341">
    <property type="entry name" value="Ribosomal_uL15"/>
    <property type="match status" value="1"/>
</dbReference>
<sequence length="266" mass="28618">MATSKKKTRKLRGHVSHGHGRIGKHRKHPGGRGNAGGQHHHRINFDKYHPGYFGKVGMRNYHLRRNRLYCPTVNVDKLWSLTSEKLRKTYAARKDKAPVIDVVRAGYFKVLGKGLLPKQPVIVKAKFFSHSAERKIKAVGGACVLRGEMASQELACVYAALILQDDDVAITGDKISTILKAAHVDVEPFWPGLFAKALEGVDVKSLITSISSSVGSGGGGAPAGVAAPSATAEAAAPAAAAEAKEDKKKEEPKEESDDDMGFGLFD</sequence>
<dbReference type="FunFam" id="3.100.10.10:FF:000002">
    <property type="entry name" value="60S ribosomal protein L27a"/>
    <property type="match status" value="1"/>
</dbReference>
<feature type="domain" description="Large ribosomal subunit protein uL15/eL18" evidence="12">
    <location>
        <begin position="72"/>
        <end position="144"/>
    </location>
</feature>
<name>A0A3P7DHN6_WUCBA</name>
<evidence type="ECO:0000256" key="6">
    <source>
        <dbReference type="ARBA" id="ARBA00035200"/>
    </source>
</evidence>
<evidence type="ECO:0000256" key="5">
    <source>
        <dbReference type="ARBA" id="ARBA00023274"/>
    </source>
</evidence>
<dbReference type="PANTHER" id="PTHR11721:SF3">
    <property type="entry name" value="LARGE RIBOSOMAL SUBUNIT PROTEIN UL15"/>
    <property type="match status" value="1"/>
</dbReference>
<evidence type="ECO:0000256" key="9">
    <source>
        <dbReference type="ARBA" id="ARBA00042918"/>
    </source>
</evidence>
<protein>
    <recommendedName>
        <fullName evidence="8">Large ribosomal subunit protein P1</fullName>
    </recommendedName>
    <alternativeName>
        <fullName evidence="9">60S acidic ribosomal protein P1</fullName>
    </alternativeName>
    <alternativeName>
        <fullName evidence="7">60S ribosomal protein L27a</fullName>
    </alternativeName>
    <alternativeName>
        <fullName evidence="6">Large ribosomal subunit protein uL15</fullName>
    </alternativeName>
</protein>
<dbReference type="PROSITE" id="PS00475">
    <property type="entry name" value="RIBOSOMAL_L15"/>
    <property type="match status" value="1"/>
</dbReference>
<dbReference type="EMBL" id="UYWW01000561">
    <property type="protein sequence ID" value="VDM08803.1"/>
    <property type="molecule type" value="Genomic_DNA"/>
</dbReference>
<dbReference type="InParanoid" id="A0A3P7DHN6"/>
<gene>
    <name evidence="13" type="ORF">WBA_LOCUS2189</name>
</gene>
<dbReference type="InterPro" id="IPR027534">
    <property type="entry name" value="Ribosomal_P1/P2"/>
</dbReference>
<dbReference type="GO" id="GO:0003735">
    <property type="term" value="F:structural constituent of ribosome"/>
    <property type="evidence" value="ECO:0007669"/>
    <property type="project" value="InterPro"/>
</dbReference>
<evidence type="ECO:0000256" key="4">
    <source>
        <dbReference type="ARBA" id="ARBA00022980"/>
    </source>
</evidence>
<dbReference type="GO" id="GO:0006414">
    <property type="term" value="P:translational elongation"/>
    <property type="evidence" value="ECO:0007669"/>
    <property type="project" value="InterPro"/>
</dbReference>
<dbReference type="GO" id="GO:0022625">
    <property type="term" value="C:cytosolic large ribosomal subunit"/>
    <property type="evidence" value="ECO:0007669"/>
    <property type="project" value="TreeGrafter"/>
</dbReference>
<feature type="compositionally biased region" description="Basic residues" evidence="11">
    <location>
        <begin position="1"/>
        <end position="30"/>
    </location>
</feature>
<dbReference type="OrthoDB" id="61900at2759"/>
<dbReference type="InterPro" id="IPR030878">
    <property type="entry name" value="Ribosomal_uL15"/>
</dbReference>
<dbReference type="InterPro" id="IPR021131">
    <property type="entry name" value="Ribosomal_uL15/eL18"/>
</dbReference>
<proteinExistence type="inferred from homology"/>
<evidence type="ECO:0000256" key="7">
    <source>
        <dbReference type="ARBA" id="ARBA00035527"/>
    </source>
</evidence>
<feature type="compositionally biased region" description="Basic and acidic residues" evidence="11">
    <location>
        <begin position="242"/>
        <end position="252"/>
    </location>
</feature>
<dbReference type="Proteomes" id="UP000270924">
    <property type="component" value="Unassembled WGS sequence"/>
</dbReference>
<evidence type="ECO:0000313" key="13">
    <source>
        <dbReference type="EMBL" id="VDM08803.1"/>
    </source>
</evidence>
<comment type="similarity">
    <text evidence="2">Belongs to the eukaryotic ribosomal protein P1/P2 family.</text>
</comment>
<dbReference type="SUPFAM" id="SSF52080">
    <property type="entry name" value="Ribosomal proteins L15p and L18e"/>
    <property type="match status" value="1"/>
</dbReference>
<evidence type="ECO:0000259" key="12">
    <source>
        <dbReference type="Pfam" id="PF00828"/>
    </source>
</evidence>
<dbReference type="PANTHER" id="PTHR11721">
    <property type="entry name" value="60S RIBOSOMAL PROTEIN L27A"/>
    <property type="match status" value="1"/>
</dbReference>
<dbReference type="Gene3D" id="3.100.10.10">
    <property type="match status" value="1"/>
</dbReference>
<dbReference type="OMA" id="ELAFWWH"/>
<dbReference type="Gene3D" id="1.10.10.1410">
    <property type="match status" value="1"/>
</dbReference>
<dbReference type="InterPro" id="IPR001196">
    <property type="entry name" value="Ribosomal_uL15_CS"/>
</dbReference>
<evidence type="ECO:0000256" key="10">
    <source>
        <dbReference type="RuleBase" id="RU003888"/>
    </source>
</evidence>
<dbReference type="InterPro" id="IPR038716">
    <property type="entry name" value="P1/P2_N_sf"/>
</dbReference>
<dbReference type="Pfam" id="PF00428">
    <property type="entry name" value="Ribosomal_60s"/>
    <property type="match status" value="1"/>
</dbReference>
<evidence type="ECO:0000256" key="8">
    <source>
        <dbReference type="ARBA" id="ARBA00041116"/>
    </source>
</evidence>
<evidence type="ECO:0000256" key="11">
    <source>
        <dbReference type="SAM" id="MobiDB-lite"/>
    </source>
</evidence>
<keyword evidence="14" id="KW-1185">Reference proteome</keyword>
<dbReference type="FunFam" id="1.10.10.1410:FF:000001">
    <property type="entry name" value="60S acidic ribosomal protein P1"/>
    <property type="match status" value="1"/>
</dbReference>
<organism evidence="13 14">
    <name type="scientific">Wuchereria bancrofti</name>
    <dbReference type="NCBI Taxonomy" id="6293"/>
    <lineage>
        <taxon>Eukaryota</taxon>
        <taxon>Metazoa</taxon>
        <taxon>Ecdysozoa</taxon>
        <taxon>Nematoda</taxon>
        <taxon>Chromadorea</taxon>
        <taxon>Rhabditida</taxon>
        <taxon>Spirurina</taxon>
        <taxon>Spiruromorpha</taxon>
        <taxon>Filarioidea</taxon>
        <taxon>Onchocercidae</taxon>
        <taxon>Wuchereria</taxon>
    </lineage>
</organism>
<feature type="region of interest" description="Disordered" evidence="11">
    <location>
        <begin position="1"/>
        <end position="40"/>
    </location>
</feature>
<feature type="region of interest" description="Disordered" evidence="11">
    <location>
        <begin position="234"/>
        <end position="266"/>
    </location>
</feature>
<evidence type="ECO:0000313" key="14">
    <source>
        <dbReference type="Proteomes" id="UP000270924"/>
    </source>
</evidence>
<dbReference type="FunCoup" id="A0A3P7DHN6">
    <property type="interactions" value="1146"/>
</dbReference>
<evidence type="ECO:0000256" key="2">
    <source>
        <dbReference type="ARBA" id="ARBA00005436"/>
    </source>
</evidence>
<comment type="similarity">
    <text evidence="3 10">Belongs to the universal ribosomal protein uL15 family.</text>
</comment>
<keyword evidence="4 10" id="KW-0689">Ribosomal protein</keyword>
<dbReference type="InterPro" id="IPR036227">
    <property type="entry name" value="Ribosomal_uL15/eL18_sf"/>
</dbReference>
<reference evidence="13 14" key="1">
    <citation type="submission" date="2018-11" db="EMBL/GenBank/DDBJ databases">
        <authorList>
            <consortium name="Pathogen Informatics"/>
        </authorList>
    </citation>
    <scope>NUCLEOTIDE SEQUENCE [LARGE SCALE GENOMIC DNA]</scope>
</reference>
<evidence type="ECO:0000256" key="1">
    <source>
        <dbReference type="ARBA" id="ARBA00003362"/>
    </source>
</evidence>
<dbReference type="Pfam" id="PF00828">
    <property type="entry name" value="Ribosomal_L27A"/>
    <property type="match status" value="1"/>
</dbReference>
<dbReference type="HAMAP" id="MF_01478">
    <property type="entry name" value="Ribosomal_L12_arch"/>
    <property type="match status" value="1"/>
</dbReference>
<keyword evidence="5 10" id="KW-0687">Ribonucleoprotein</keyword>
<dbReference type="AlphaFoldDB" id="A0A3P7DHN6"/>
<evidence type="ECO:0000256" key="3">
    <source>
        <dbReference type="ARBA" id="ARBA00007320"/>
    </source>
</evidence>
<accession>A0A3P7DHN6</accession>